<dbReference type="InterPro" id="IPR037185">
    <property type="entry name" value="EmrE-like"/>
</dbReference>
<dbReference type="EMBL" id="JAPQER010000004">
    <property type="protein sequence ID" value="MCY6484994.1"/>
    <property type="molecule type" value="Genomic_DNA"/>
</dbReference>
<evidence type="ECO:0000256" key="5">
    <source>
        <dbReference type="ARBA" id="ARBA00023136"/>
    </source>
</evidence>
<feature type="transmembrane region" description="Helical" evidence="6">
    <location>
        <begin position="147"/>
        <end position="165"/>
    </location>
</feature>
<organism evidence="8 9">
    <name type="scientific">Clostridium aestuarii</name>
    <dbReference type="NCBI Taxonomy" id="338193"/>
    <lineage>
        <taxon>Bacteria</taxon>
        <taxon>Bacillati</taxon>
        <taxon>Bacillota</taxon>
        <taxon>Clostridia</taxon>
        <taxon>Eubacteriales</taxon>
        <taxon>Clostridiaceae</taxon>
        <taxon>Clostridium</taxon>
    </lineage>
</organism>
<evidence type="ECO:0000259" key="7">
    <source>
        <dbReference type="Pfam" id="PF00892"/>
    </source>
</evidence>
<feature type="transmembrane region" description="Helical" evidence="6">
    <location>
        <begin position="123"/>
        <end position="141"/>
    </location>
</feature>
<feature type="transmembrane region" description="Helical" evidence="6">
    <location>
        <begin position="203"/>
        <end position="224"/>
    </location>
</feature>
<evidence type="ECO:0000256" key="4">
    <source>
        <dbReference type="ARBA" id="ARBA00022989"/>
    </source>
</evidence>
<keyword evidence="9" id="KW-1185">Reference proteome</keyword>
<comment type="subcellular location">
    <subcellularLocation>
        <location evidence="1">Membrane</location>
        <topology evidence="1">Multi-pass membrane protein</topology>
    </subcellularLocation>
</comment>
<feature type="domain" description="EamA" evidence="7">
    <location>
        <begin position="6"/>
        <end position="137"/>
    </location>
</feature>
<feature type="transmembrane region" description="Helical" evidence="6">
    <location>
        <begin position="33"/>
        <end position="52"/>
    </location>
</feature>
<dbReference type="PANTHER" id="PTHR22911">
    <property type="entry name" value="ACYL-MALONYL CONDENSING ENZYME-RELATED"/>
    <property type="match status" value="1"/>
</dbReference>
<feature type="domain" description="EamA" evidence="7">
    <location>
        <begin position="149"/>
        <end position="271"/>
    </location>
</feature>
<evidence type="ECO:0000256" key="2">
    <source>
        <dbReference type="ARBA" id="ARBA00007362"/>
    </source>
</evidence>
<keyword evidence="3 6" id="KW-0812">Transmembrane</keyword>
<evidence type="ECO:0000256" key="3">
    <source>
        <dbReference type="ARBA" id="ARBA00022692"/>
    </source>
</evidence>
<keyword evidence="4 6" id="KW-1133">Transmembrane helix</keyword>
<dbReference type="PANTHER" id="PTHR22911:SF6">
    <property type="entry name" value="SOLUTE CARRIER FAMILY 35 MEMBER G1"/>
    <property type="match status" value="1"/>
</dbReference>
<gene>
    <name evidence="8" type="ORF">OW763_11630</name>
</gene>
<feature type="transmembrane region" description="Helical" evidence="6">
    <location>
        <begin position="177"/>
        <end position="197"/>
    </location>
</feature>
<dbReference type="Proteomes" id="UP001078443">
    <property type="component" value="Unassembled WGS sequence"/>
</dbReference>
<evidence type="ECO:0000313" key="9">
    <source>
        <dbReference type="Proteomes" id="UP001078443"/>
    </source>
</evidence>
<keyword evidence="5 6" id="KW-0472">Membrane</keyword>
<accession>A0ABT4D180</accession>
<evidence type="ECO:0000256" key="6">
    <source>
        <dbReference type="SAM" id="Phobius"/>
    </source>
</evidence>
<feature type="transmembrane region" description="Helical" evidence="6">
    <location>
        <begin position="259"/>
        <end position="278"/>
    </location>
</feature>
<sequence length="285" mass="31773">MENKSKAVIYMLLSSLCFSFMNVIIKISGSIPMFERIFFMNAATIIFVCIAARKNKRSLFGQKQSRKYLVIRALFGYLGLITNFYSISKLLLADSSILNKLSPFFVIIFAFIFLKEKLKKQQIPILILVFLGAVLVVKPQFSLEMLPAFSGVLSAVFGGAAYTLLRFLGNKEDLLTILFYFSLVSLVGTLPIMAMNFKVPTLIQAITLIAIGLVWIGGQSYMTLAYKFAPAGEISIYSYATIVFSTVLGFVVLKEYPDILSFMGGTLIIAAGTINYYYGRRTINI</sequence>
<evidence type="ECO:0000313" key="8">
    <source>
        <dbReference type="EMBL" id="MCY6484994.1"/>
    </source>
</evidence>
<dbReference type="InterPro" id="IPR000620">
    <property type="entry name" value="EamA_dom"/>
</dbReference>
<evidence type="ECO:0000256" key="1">
    <source>
        <dbReference type="ARBA" id="ARBA00004141"/>
    </source>
</evidence>
<feature type="transmembrane region" description="Helical" evidence="6">
    <location>
        <begin position="236"/>
        <end position="253"/>
    </location>
</feature>
<dbReference type="RefSeq" id="WP_268041311.1">
    <property type="nucleotide sequence ID" value="NZ_JAPQER010000004.1"/>
</dbReference>
<dbReference type="SUPFAM" id="SSF103481">
    <property type="entry name" value="Multidrug resistance efflux transporter EmrE"/>
    <property type="match status" value="2"/>
</dbReference>
<comment type="similarity">
    <text evidence="2">Belongs to the EamA transporter family.</text>
</comment>
<name>A0ABT4D180_9CLOT</name>
<protein>
    <submittedName>
        <fullName evidence="8">DMT family transporter</fullName>
    </submittedName>
</protein>
<comment type="caution">
    <text evidence="8">The sequence shown here is derived from an EMBL/GenBank/DDBJ whole genome shotgun (WGS) entry which is preliminary data.</text>
</comment>
<feature type="transmembrane region" description="Helical" evidence="6">
    <location>
        <begin position="73"/>
        <end position="91"/>
    </location>
</feature>
<dbReference type="Pfam" id="PF00892">
    <property type="entry name" value="EamA"/>
    <property type="match status" value="2"/>
</dbReference>
<proteinExistence type="inferred from homology"/>
<feature type="transmembrane region" description="Helical" evidence="6">
    <location>
        <begin position="7"/>
        <end position="27"/>
    </location>
</feature>
<feature type="transmembrane region" description="Helical" evidence="6">
    <location>
        <begin position="97"/>
        <end position="114"/>
    </location>
</feature>
<reference evidence="8" key="1">
    <citation type="submission" date="2022-12" db="EMBL/GenBank/DDBJ databases">
        <authorList>
            <person name="Wang J."/>
        </authorList>
    </citation>
    <scope>NUCLEOTIDE SEQUENCE</scope>
    <source>
        <strain evidence="8">HY-45-18</strain>
    </source>
</reference>